<organism evidence="2 3">
    <name type="scientific">Bifidobacterium tsurumiense</name>
    <dbReference type="NCBI Taxonomy" id="356829"/>
    <lineage>
        <taxon>Bacteria</taxon>
        <taxon>Bacillati</taxon>
        <taxon>Actinomycetota</taxon>
        <taxon>Actinomycetes</taxon>
        <taxon>Bifidobacteriales</taxon>
        <taxon>Bifidobacteriaceae</taxon>
        <taxon>Bifidobacterium</taxon>
    </lineage>
</organism>
<protein>
    <recommendedName>
        <fullName evidence="4">DUF3017 domain-containing protein</fullName>
    </recommendedName>
</protein>
<evidence type="ECO:0000313" key="3">
    <source>
        <dbReference type="Proteomes" id="UP000029080"/>
    </source>
</evidence>
<feature type="transmembrane region" description="Helical" evidence="1">
    <location>
        <begin position="21"/>
        <end position="39"/>
    </location>
</feature>
<evidence type="ECO:0000256" key="1">
    <source>
        <dbReference type="SAM" id="Phobius"/>
    </source>
</evidence>
<accession>A0A087EEG4</accession>
<dbReference type="eggNOG" id="ENOG5031P9H">
    <property type="taxonomic scope" value="Bacteria"/>
</dbReference>
<keyword evidence="1" id="KW-1133">Transmembrane helix</keyword>
<feature type="transmembrane region" description="Helical" evidence="1">
    <location>
        <begin position="45"/>
        <end position="63"/>
    </location>
</feature>
<gene>
    <name evidence="2" type="ORF">BITS_1036</name>
</gene>
<evidence type="ECO:0008006" key="4">
    <source>
        <dbReference type="Google" id="ProtNLM"/>
    </source>
</evidence>
<dbReference type="AlphaFoldDB" id="A0A087EEG4"/>
<feature type="transmembrane region" description="Helical" evidence="1">
    <location>
        <begin position="75"/>
        <end position="95"/>
    </location>
</feature>
<name>A0A087EEG4_9BIFI</name>
<keyword evidence="1" id="KW-0472">Membrane</keyword>
<dbReference type="Proteomes" id="UP000029080">
    <property type="component" value="Unassembled WGS sequence"/>
</dbReference>
<keyword evidence="3" id="KW-1185">Reference proteome</keyword>
<comment type="caution">
    <text evidence="2">The sequence shown here is derived from an EMBL/GenBank/DDBJ whole genome shotgun (WGS) entry which is preliminary data.</text>
</comment>
<keyword evidence="1" id="KW-0812">Transmembrane</keyword>
<dbReference type="RefSeq" id="WP_229774815.1">
    <property type="nucleotide sequence ID" value="NZ_JAXEUP010000070.1"/>
</dbReference>
<evidence type="ECO:0000313" key="2">
    <source>
        <dbReference type="EMBL" id="KFJ06165.1"/>
    </source>
</evidence>
<sequence>MELVNENDKPLVSEAHEGKPVVEWAVAAIVVASALLAFLRQGMAATIIISVTAIALGVMRVILRERSPWKVRSAAFDAFICICLGIGLLITYFSIRLLL</sequence>
<reference evidence="2 3" key="1">
    <citation type="submission" date="2014-03" db="EMBL/GenBank/DDBJ databases">
        <title>Genomics of Bifidobacteria.</title>
        <authorList>
            <person name="Ventura M."/>
            <person name="Milani C."/>
            <person name="Lugli G.A."/>
        </authorList>
    </citation>
    <scope>NUCLEOTIDE SEQUENCE [LARGE SCALE GENOMIC DNA]</scope>
    <source>
        <strain evidence="2 3">JCM 13495</strain>
    </source>
</reference>
<dbReference type="STRING" id="356829.BITS_1036"/>
<dbReference type="EMBL" id="JGZU01000009">
    <property type="protein sequence ID" value="KFJ06165.1"/>
    <property type="molecule type" value="Genomic_DNA"/>
</dbReference>
<proteinExistence type="predicted"/>